<keyword evidence="1" id="KW-0812">Transmembrane</keyword>
<evidence type="ECO:0000313" key="2">
    <source>
        <dbReference type="EMBL" id="ELY34399.1"/>
    </source>
</evidence>
<gene>
    <name evidence="2" type="ORF">C500_00652</name>
</gene>
<reference evidence="2 3" key="1">
    <citation type="journal article" date="2014" name="PLoS Genet.">
        <title>Phylogenetically driven sequencing of extremely halophilic archaea reveals strategies for static and dynamic osmo-response.</title>
        <authorList>
            <person name="Becker E.A."/>
            <person name="Seitzer P.M."/>
            <person name="Tritt A."/>
            <person name="Larsen D."/>
            <person name="Krusor M."/>
            <person name="Yao A.I."/>
            <person name="Wu D."/>
            <person name="Madern D."/>
            <person name="Eisen J.A."/>
            <person name="Darling A.E."/>
            <person name="Facciotti M.T."/>
        </authorList>
    </citation>
    <scope>NUCLEOTIDE SEQUENCE [LARGE SCALE GENOMIC DNA]</scope>
    <source>
        <strain evidence="3">ATCC 43099 / DSM 3394 / CCM 3739 / CIP 104546 / IAM 13178 / JCM 8861 / NBRC 102185 / NCIMB 2190 / MS3</strain>
    </source>
</reference>
<dbReference type="EMBL" id="AOHS01000007">
    <property type="protein sequence ID" value="ELY34399.1"/>
    <property type="molecule type" value="Genomic_DNA"/>
</dbReference>
<comment type="caution">
    <text evidence="2">The sequence shown here is derived from an EMBL/GenBank/DDBJ whole genome shotgun (WGS) entry which is preliminary data.</text>
</comment>
<proteinExistence type="predicted"/>
<feature type="transmembrane region" description="Helical" evidence="1">
    <location>
        <begin position="21"/>
        <end position="44"/>
    </location>
</feature>
<dbReference type="Proteomes" id="UP000011543">
    <property type="component" value="Unassembled WGS sequence"/>
</dbReference>
<protein>
    <submittedName>
        <fullName evidence="2">Uncharacterized protein</fullName>
    </submittedName>
</protein>
<accession>L9VBI0</accession>
<name>L9VBI0_NATMM</name>
<keyword evidence="1" id="KW-0472">Membrane</keyword>
<sequence length="94" mass="9848">MVTMTEATNTSREPGIQKTPFSIGATVVAAVCTLLGVLMIWTGYQAARAEEAAELAVIGTELNLVTGVAGGMFVLFVALVAFVAAFYMEPGFDQ</sequence>
<dbReference type="AlphaFoldDB" id="L9VBI0"/>
<dbReference type="PATRIC" id="fig|547559.17.peg.120"/>
<evidence type="ECO:0000313" key="3">
    <source>
        <dbReference type="Proteomes" id="UP000011543"/>
    </source>
</evidence>
<keyword evidence="1" id="KW-1133">Transmembrane helix</keyword>
<feature type="transmembrane region" description="Helical" evidence="1">
    <location>
        <begin position="64"/>
        <end position="88"/>
    </location>
</feature>
<organism evidence="2 3">
    <name type="scientific">Natrialba magadii (strain ATCC 43099 / DSM 3394 / CCM 3739 / CIP 104546 / IAM 13178 / JCM 8861 / NBRC 102185 / NCIMB 2190 / MS3)</name>
    <name type="common">Natronobacterium magadii</name>
    <dbReference type="NCBI Taxonomy" id="547559"/>
    <lineage>
        <taxon>Archaea</taxon>
        <taxon>Methanobacteriati</taxon>
        <taxon>Methanobacteriota</taxon>
        <taxon>Stenosarchaea group</taxon>
        <taxon>Halobacteria</taxon>
        <taxon>Halobacteriales</taxon>
        <taxon>Natrialbaceae</taxon>
        <taxon>Natrialba</taxon>
    </lineage>
</organism>
<evidence type="ECO:0000256" key="1">
    <source>
        <dbReference type="SAM" id="Phobius"/>
    </source>
</evidence>